<reference evidence="3" key="3">
    <citation type="submission" date="2020-12" db="UniProtKB">
        <authorList>
            <consortium name="EnsemblPlants"/>
        </authorList>
    </citation>
    <scope>IDENTIFICATION</scope>
</reference>
<dbReference type="Proteomes" id="UP000006727">
    <property type="component" value="Chromosome 26"/>
</dbReference>
<evidence type="ECO:0000259" key="1">
    <source>
        <dbReference type="Pfam" id="PF25597"/>
    </source>
</evidence>
<dbReference type="Gramene" id="Pp3c26_8890V3.1">
    <property type="protein sequence ID" value="Pp3c26_8890V3.1"/>
    <property type="gene ID" value="Pp3c26_8890"/>
</dbReference>
<dbReference type="InterPro" id="IPR057670">
    <property type="entry name" value="SH3_retrovirus"/>
</dbReference>
<evidence type="ECO:0000313" key="4">
    <source>
        <dbReference type="Proteomes" id="UP000006727"/>
    </source>
</evidence>
<feature type="domain" description="Retroviral polymerase SH3-like" evidence="1">
    <location>
        <begin position="23"/>
        <end position="65"/>
    </location>
</feature>
<organism evidence="2">
    <name type="scientific">Physcomitrium patens</name>
    <name type="common">Spreading-leaved earth moss</name>
    <name type="synonym">Physcomitrella patens</name>
    <dbReference type="NCBI Taxonomy" id="3218"/>
    <lineage>
        <taxon>Eukaryota</taxon>
        <taxon>Viridiplantae</taxon>
        <taxon>Streptophyta</taxon>
        <taxon>Embryophyta</taxon>
        <taxon>Bryophyta</taxon>
        <taxon>Bryophytina</taxon>
        <taxon>Bryopsida</taxon>
        <taxon>Funariidae</taxon>
        <taxon>Funariales</taxon>
        <taxon>Funariaceae</taxon>
        <taxon>Physcomitrium</taxon>
    </lineage>
</organism>
<dbReference type="Pfam" id="PF25597">
    <property type="entry name" value="SH3_retrovirus"/>
    <property type="match status" value="1"/>
</dbReference>
<reference evidence="2 4" key="1">
    <citation type="journal article" date="2008" name="Science">
        <title>The Physcomitrella genome reveals evolutionary insights into the conquest of land by plants.</title>
        <authorList>
            <person name="Rensing S."/>
            <person name="Lang D."/>
            <person name="Zimmer A."/>
            <person name="Terry A."/>
            <person name="Salamov A."/>
            <person name="Shapiro H."/>
            <person name="Nishiyama T."/>
            <person name="Perroud P.-F."/>
            <person name="Lindquist E."/>
            <person name="Kamisugi Y."/>
            <person name="Tanahashi T."/>
            <person name="Sakakibara K."/>
            <person name="Fujita T."/>
            <person name="Oishi K."/>
            <person name="Shin-I T."/>
            <person name="Kuroki Y."/>
            <person name="Toyoda A."/>
            <person name="Suzuki Y."/>
            <person name="Hashimoto A."/>
            <person name="Yamaguchi K."/>
            <person name="Sugano A."/>
            <person name="Kohara Y."/>
            <person name="Fujiyama A."/>
            <person name="Anterola A."/>
            <person name="Aoki S."/>
            <person name="Ashton N."/>
            <person name="Barbazuk W.B."/>
            <person name="Barker E."/>
            <person name="Bennetzen J."/>
            <person name="Bezanilla M."/>
            <person name="Blankenship R."/>
            <person name="Cho S.H."/>
            <person name="Dutcher S."/>
            <person name="Estelle M."/>
            <person name="Fawcett J.A."/>
            <person name="Gundlach H."/>
            <person name="Hanada K."/>
            <person name="Heyl A."/>
            <person name="Hicks K.A."/>
            <person name="Hugh J."/>
            <person name="Lohr M."/>
            <person name="Mayer K."/>
            <person name="Melkozernov A."/>
            <person name="Murata T."/>
            <person name="Nelson D."/>
            <person name="Pils B."/>
            <person name="Prigge M."/>
            <person name="Reiss B."/>
            <person name="Renner T."/>
            <person name="Rombauts S."/>
            <person name="Rushton P."/>
            <person name="Sanderfoot A."/>
            <person name="Schween G."/>
            <person name="Shiu S.-H."/>
            <person name="Stueber K."/>
            <person name="Theodoulou F.L."/>
            <person name="Tu H."/>
            <person name="Van de Peer Y."/>
            <person name="Verrier P.J."/>
            <person name="Waters E."/>
            <person name="Wood A."/>
            <person name="Yang L."/>
            <person name="Cove D."/>
            <person name="Cuming A."/>
            <person name="Hasebe M."/>
            <person name="Lucas S."/>
            <person name="Mishler D.B."/>
            <person name="Reski R."/>
            <person name="Grigoriev I."/>
            <person name="Quatrano R.S."/>
            <person name="Boore J.L."/>
        </authorList>
    </citation>
    <scope>NUCLEOTIDE SEQUENCE [LARGE SCALE GENOMIC DNA]</scope>
    <source>
        <strain evidence="3 4">cv. Gransden 2004</strain>
    </source>
</reference>
<proteinExistence type="predicted"/>
<name>A0A2K1ICD6_PHYPA</name>
<dbReference type="AlphaFoldDB" id="A0A2K1ICD6"/>
<reference evidence="2 4" key="2">
    <citation type="journal article" date="2018" name="Plant J.">
        <title>The Physcomitrella patens chromosome-scale assembly reveals moss genome structure and evolution.</title>
        <authorList>
            <person name="Lang D."/>
            <person name="Ullrich K.K."/>
            <person name="Murat F."/>
            <person name="Fuchs J."/>
            <person name="Jenkins J."/>
            <person name="Haas F.B."/>
            <person name="Piednoel M."/>
            <person name="Gundlach H."/>
            <person name="Van Bel M."/>
            <person name="Meyberg R."/>
            <person name="Vives C."/>
            <person name="Morata J."/>
            <person name="Symeonidi A."/>
            <person name="Hiss M."/>
            <person name="Muchero W."/>
            <person name="Kamisugi Y."/>
            <person name="Saleh O."/>
            <person name="Blanc G."/>
            <person name="Decker E.L."/>
            <person name="van Gessel N."/>
            <person name="Grimwood J."/>
            <person name="Hayes R.D."/>
            <person name="Graham S.W."/>
            <person name="Gunter L.E."/>
            <person name="McDaniel S.F."/>
            <person name="Hoernstein S.N.W."/>
            <person name="Larsson A."/>
            <person name="Li F.W."/>
            <person name="Perroud P.F."/>
            <person name="Phillips J."/>
            <person name="Ranjan P."/>
            <person name="Rokshar D.S."/>
            <person name="Rothfels C.J."/>
            <person name="Schneider L."/>
            <person name="Shu S."/>
            <person name="Stevenson D.W."/>
            <person name="Thummler F."/>
            <person name="Tillich M."/>
            <person name="Villarreal Aguilar J.C."/>
            <person name="Widiez T."/>
            <person name="Wong G.K."/>
            <person name="Wymore A."/>
            <person name="Zhang Y."/>
            <person name="Zimmer A.D."/>
            <person name="Quatrano R.S."/>
            <person name="Mayer K.F.X."/>
            <person name="Goodstein D."/>
            <person name="Casacuberta J.M."/>
            <person name="Vandepoele K."/>
            <person name="Reski R."/>
            <person name="Cuming A.C."/>
            <person name="Tuskan G.A."/>
            <person name="Maumus F."/>
            <person name="Salse J."/>
            <person name="Schmutz J."/>
            <person name="Rensing S.A."/>
        </authorList>
    </citation>
    <scope>NUCLEOTIDE SEQUENCE [LARGE SCALE GENOMIC DNA]</scope>
    <source>
        <strain evidence="3 4">cv. Gransden 2004</strain>
    </source>
</reference>
<sequence>MTLKKFKAFQANTKNGKGQQIKDPRIKFYMMLGYNLTCKAYRLYNLNTKKMIRTKDPKFNEVKRTKINTSIFI</sequence>
<evidence type="ECO:0000313" key="3">
    <source>
        <dbReference type="EnsemblPlants" id="Pp3c26_8890V3.1"/>
    </source>
</evidence>
<accession>A0A2K1ICD6</accession>
<gene>
    <name evidence="2" type="ORF">PHYPA_030418</name>
</gene>
<evidence type="ECO:0000313" key="2">
    <source>
        <dbReference type="EMBL" id="PNR26937.1"/>
    </source>
</evidence>
<keyword evidence="4" id="KW-1185">Reference proteome</keyword>
<protein>
    <recommendedName>
        <fullName evidence="1">Retroviral polymerase SH3-like domain-containing protein</fullName>
    </recommendedName>
</protein>
<dbReference type="EMBL" id="ABEU02000026">
    <property type="protein sequence ID" value="PNR26937.1"/>
    <property type="molecule type" value="Genomic_DNA"/>
</dbReference>
<dbReference type="EnsemblPlants" id="Pp3c26_8890V3.1">
    <property type="protein sequence ID" value="Pp3c26_8890V3.1"/>
    <property type="gene ID" value="Pp3c26_8890"/>
</dbReference>
<dbReference type="InParanoid" id="A0A2K1ICD6"/>